<dbReference type="SUPFAM" id="SSF54197">
    <property type="entry name" value="HIT-like"/>
    <property type="match status" value="1"/>
</dbReference>
<organism evidence="3 4">
    <name type="scientific">Camelliibacillus cellulosilyticus</name>
    <dbReference type="NCBI Taxonomy" id="2174486"/>
    <lineage>
        <taxon>Bacteria</taxon>
        <taxon>Bacillati</taxon>
        <taxon>Bacillota</taxon>
        <taxon>Bacilli</taxon>
        <taxon>Bacillales</taxon>
        <taxon>Sporolactobacillaceae</taxon>
        <taxon>Camelliibacillus</taxon>
    </lineage>
</organism>
<dbReference type="EMBL" id="JBHSFW010000007">
    <property type="protein sequence ID" value="MFC4619356.1"/>
    <property type="molecule type" value="Genomic_DNA"/>
</dbReference>
<dbReference type="InterPro" id="IPR049285">
    <property type="entry name" value="DUF4931_C"/>
</dbReference>
<sequence>MAKQTILTFNPLIAKNKPNSIHRNSACPFCKPDELTEVIASDGPIILVKNKYPVLQNTYQTVLIETDQCDSELSEYSASHLKKVIHFGVEKWLDMEASGAFQSVIFFKNHGPLSGGSIRHPHMQIIGLKGIDYRDNLKDDYFVGDEILETDGVSFNLSTKPMIGFTEFNVVIEDLAALDQAAHLIQITVRYILNRLNGGASSYNIFFYEWRGQIAVKIVPRYPTTPLFVGYQIRQVNNQSHQIAEDIRNHYLS</sequence>
<dbReference type="Pfam" id="PF16285">
    <property type="entry name" value="DUF4931_N"/>
    <property type="match status" value="1"/>
</dbReference>
<protein>
    <submittedName>
        <fullName evidence="3">DUF4931 domain-containing protein</fullName>
    </submittedName>
</protein>
<dbReference type="RefSeq" id="WP_376846449.1">
    <property type="nucleotide sequence ID" value="NZ_JBHSFW010000007.1"/>
</dbReference>
<feature type="domain" description="DUF4931" evidence="2">
    <location>
        <begin position="135"/>
        <end position="251"/>
    </location>
</feature>
<proteinExistence type="predicted"/>
<evidence type="ECO:0000313" key="4">
    <source>
        <dbReference type="Proteomes" id="UP001596022"/>
    </source>
</evidence>
<evidence type="ECO:0000313" key="3">
    <source>
        <dbReference type="EMBL" id="MFC4619356.1"/>
    </source>
</evidence>
<dbReference type="InterPro" id="IPR012361">
    <property type="entry name" value="GalT_short"/>
</dbReference>
<name>A0ABV9GQ01_9BACL</name>
<dbReference type="InterPro" id="IPR036265">
    <property type="entry name" value="HIT-like_sf"/>
</dbReference>
<gene>
    <name evidence="3" type="ORF">ACFO4N_11590</name>
</gene>
<dbReference type="Pfam" id="PF20956">
    <property type="entry name" value="DUF4931_C"/>
    <property type="match status" value="1"/>
</dbReference>
<comment type="caution">
    <text evidence="3">The sequence shown here is derived from an EMBL/GenBank/DDBJ whole genome shotgun (WGS) entry which is preliminary data.</text>
</comment>
<evidence type="ECO:0000259" key="1">
    <source>
        <dbReference type="Pfam" id="PF16285"/>
    </source>
</evidence>
<feature type="domain" description="DUF4931" evidence="1">
    <location>
        <begin position="9"/>
        <end position="130"/>
    </location>
</feature>
<accession>A0ABV9GQ01</accession>
<dbReference type="InterPro" id="IPR046322">
    <property type="entry name" value="DUF4931"/>
</dbReference>
<reference evidence="4" key="1">
    <citation type="journal article" date="2019" name="Int. J. Syst. Evol. Microbiol.">
        <title>The Global Catalogue of Microorganisms (GCM) 10K type strain sequencing project: providing services to taxonomists for standard genome sequencing and annotation.</title>
        <authorList>
            <consortium name="The Broad Institute Genomics Platform"/>
            <consortium name="The Broad Institute Genome Sequencing Center for Infectious Disease"/>
            <person name="Wu L."/>
            <person name="Ma J."/>
        </authorList>
    </citation>
    <scope>NUCLEOTIDE SEQUENCE [LARGE SCALE GENOMIC DNA]</scope>
    <source>
        <strain evidence="4">CGMCC 1.16306</strain>
    </source>
</reference>
<dbReference type="Proteomes" id="UP001596022">
    <property type="component" value="Unassembled WGS sequence"/>
</dbReference>
<evidence type="ECO:0000259" key="2">
    <source>
        <dbReference type="Pfam" id="PF20956"/>
    </source>
</evidence>
<dbReference type="PIRSF" id="PIRSF031505">
    <property type="entry name" value="GalT_short"/>
    <property type="match status" value="1"/>
</dbReference>
<dbReference type="Gene3D" id="3.30.428.10">
    <property type="entry name" value="HIT-like"/>
    <property type="match status" value="1"/>
</dbReference>
<keyword evidence="4" id="KW-1185">Reference proteome</keyword>